<keyword evidence="6" id="KW-0408">Iron</keyword>
<keyword evidence="9 11" id="KW-0472">Membrane</keyword>
<dbReference type="PANTHER" id="PTHR32552">
    <property type="entry name" value="FERRICHROME IRON RECEPTOR-RELATED"/>
    <property type="match status" value="1"/>
</dbReference>
<keyword evidence="5 11" id="KW-0812">Transmembrane</keyword>
<evidence type="ECO:0000313" key="16">
    <source>
        <dbReference type="EMBL" id="KIX12312.1"/>
    </source>
</evidence>
<dbReference type="InParanoid" id="A0A0D2GBN8"/>
<dbReference type="PROSITE" id="PS52016">
    <property type="entry name" value="TONB_DEPENDENT_REC_3"/>
    <property type="match status" value="1"/>
</dbReference>
<evidence type="ECO:0000256" key="2">
    <source>
        <dbReference type="ARBA" id="ARBA00022448"/>
    </source>
</evidence>
<keyword evidence="13" id="KW-0732">Signal</keyword>
<feature type="signal peptide" evidence="13">
    <location>
        <begin position="1"/>
        <end position="26"/>
    </location>
</feature>
<sequence length="667" mass="74053">MRTRLITCLTLAGLLLIGNASAWALAKTKASDVVVTATKIEKSVEHLTDSVTVINEKQLKEGGFTDMTEALRFTPSVDFKQAGGPGQFNYPKLRGFGNGHFMVLIDGMKVNDAMSPGVGHMLGHIDPFIIERVEVLRGPQSVLYGSDSTAGLFAFTTKGGLPGANLSAGAQYGSLSWKKGYAGIRGQADKLKYSLNFAYTDSDGVLDEETYTNQSPQLKLSYDFTDNFSAEASFLYIKSKFNFAQLDEAYGSPYWGLQTPDPENYNQAESYLGVVNFKHKISDALRQKLTLGWYQKENENKDAYNGLLGYQAAPVDNFTLDYMNYYQKGQRVPVYDSGDGKPSYNKNTNTNIDYNFIVDSQLGGNGLNTLLLGVEYLEQKGEKWGKYGEADGTLRCFSLYANDQVMLLDEALVLSGGLRADDYNEFGNQLVGKVGAAYTFKSSGTTPFINYGTSFRAPSVAQLYDPKYGNTDLNPEKGWTVEGGLRQEIMDGKIRLEATTWYTELDDVVVWESTGSMTGSYVNRDQGKSQGVELVAGWQILPSLYLSANYTYTDSRSEKGGVESRTVQIPRNKFNLNLAYDFNEKLHLSVHGMYVDQRLGWNGFTEMDSYWRWDAAVRYELAGGLALFGRAENLFDKEYNEGTTYEQPGFYGVIGLEWDFDLSSLGG</sequence>
<dbReference type="Proteomes" id="UP000032233">
    <property type="component" value="Unassembled WGS sequence"/>
</dbReference>
<evidence type="ECO:0000256" key="1">
    <source>
        <dbReference type="ARBA" id="ARBA00004571"/>
    </source>
</evidence>
<dbReference type="FunCoup" id="A0A0D2GBN8">
    <property type="interactions" value="89"/>
</dbReference>
<evidence type="ECO:0000259" key="14">
    <source>
        <dbReference type="Pfam" id="PF00593"/>
    </source>
</evidence>
<dbReference type="InterPro" id="IPR039426">
    <property type="entry name" value="TonB-dep_rcpt-like"/>
</dbReference>
<dbReference type="InterPro" id="IPR036942">
    <property type="entry name" value="Beta-barrel_TonB_sf"/>
</dbReference>
<feature type="domain" description="TonB-dependent receptor-like beta-barrel" evidence="14">
    <location>
        <begin position="290"/>
        <end position="634"/>
    </location>
</feature>
<dbReference type="OrthoDB" id="5389752at2"/>
<evidence type="ECO:0000256" key="9">
    <source>
        <dbReference type="ARBA" id="ARBA00023136"/>
    </source>
</evidence>
<evidence type="ECO:0000256" key="7">
    <source>
        <dbReference type="ARBA" id="ARBA00023065"/>
    </source>
</evidence>
<dbReference type="GO" id="GO:0009279">
    <property type="term" value="C:cell outer membrane"/>
    <property type="evidence" value="ECO:0007669"/>
    <property type="project" value="UniProtKB-SubCell"/>
</dbReference>
<feature type="chain" id="PRO_5002242718" description="TonB-denpendent receptor" evidence="13">
    <location>
        <begin position="27"/>
        <end position="667"/>
    </location>
</feature>
<dbReference type="PANTHER" id="PTHR32552:SF81">
    <property type="entry name" value="TONB-DEPENDENT OUTER MEMBRANE RECEPTOR"/>
    <property type="match status" value="1"/>
</dbReference>
<keyword evidence="10 11" id="KW-0998">Cell outer membrane</keyword>
<name>A0A0D2GBN8_9BACT</name>
<accession>A0A0D2GBN8</accession>
<protein>
    <recommendedName>
        <fullName evidence="18">TonB-denpendent receptor</fullName>
    </recommendedName>
</protein>
<dbReference type="STRING" id="1429043.X474_20475"/>
<dbReference type="InterPro" id="IPR037066">
    <property type="entry name" value="Plug_dom_sf"/>
</dbReference>
<evidence type="ECO:0008006" key="18">
    <source>
        <dbReference type="Google" id="ProtNLM"/>
    </source>
</evidence>
<comment type="caution">
    <text evidence="16">The sequence shown here is derived from an EMBL/GenBank/DDBJ whole genome shotgun (WGS) entry which is preliminary data.</text>
</comment>
<evidence type="ECO:0000256" key="12">
    <source>
        <dbReference type="RuleBase" id="RU003357"/>
    </source>
</evidence>
<comment type="subcellular location">
    <subcellularLocation>
        <location evidence="1 11">Cell outer membrane</location>
        <topology evidence="1 11">Multi-pass membrane protein</topology>
    </subcellularLocation>
</comment>
<dbReference type="InterPro" id="IPR012910">
    <property type="entry name" value="Plug_dom"/>
</dbReference>
<dbReference type="Gene3D" id="2.40.170.20">
    <property type="entry name" value="TonB-dependent receptor, beta-barrel domain"/>
    <property type="match status" value="1"/>
</dbReference>
<dbReference type="CDD" id="cd01347">
    <property type="entry name" value="ligand_gated_channel"/>
    <property type="match status" value="1"/>
</dbReference>
<dbReference type="SUPFAM" id="SSF56935">
    <property type="entry name" value="Porins"/>
    <property type="match status" value="1"/>
</dbReference>
<evidence type="ECO:0000256" key="5">
    <source>
        <dbReference type="ARBA" id="ARBA00022692"/>
    </source>
</evidence>
<dbReference type="Gene3D" id="2.170.130.10">
    <property type="entry name" value="TonB-dependent receptor, plug domain"/>
    <property type="match status" value="1"/>
</dbReference>
<evidence type="ECO:0000259" key="15">
    <source>
        <dbReference type="Pfam" id="PF07715"/>
    </source>
</evidence>
<keyword evidence="4" id="KW-0410">Iron transport</keyword>
<dbReference type="EMBL" id="AZAC01000034">
    <property type="protein sequence ID" value="KIX12312.1"/>
    <property type="molecule type" value="Genomic_DNA"/>
</dbReference>
<organism evidence="16 17">
    <name type="scientific">Dethiosulfatarculus sandiegensis</name>
    <dbReference type="NCBI Taxonomy" id="1429043"/>
    <lineage>
        <taxon>Bacteria</taxon>
        <taxon>Pseudomonadati</taxon>
        <taxon>Thermodesulfobacteriota</taxon>
        <taxon>Desulfarculia</taxon>
        <taxon>Desulfarculales</taxon>
        <taxon>Desulfarculaceae</taxon>
        <taxon>Dethiosulfatarculus</taxon>
    </lineage>
</organism>
<keyword evidence="3 11" id="KW-1134">Transmembrane beta strand</keyword>
<evidence type="ECO:0000256" key="6">
    <source>
        <dbReference type="ARBA" id="ARBA00023004"/>
    </source>
</evidence>
<gene>
    <name evidence="16" type="ORF">X474_20475</name>
</gene>
<keyword evidence="2 11" id="KW-0813">Transport</keyword>
<dbReference type="InterPro" id="IPR000531">
    <property type="entry name" value="Beta-barrel_TonB"/>
</dbReference>
<dbReference type="RefSeq" id="WP_044350958.1">
    <property type="nucleotide sequence ID" value="NZ_AZAC01000034.1"/>
</dbReference>
<reference evidence="16 17" key="1">
    <citation type="submission" date="2013-11" db="EMBL/GenBank/DDBJ databases">
        <title>Metagenomic analysis of a methanogenic consortium involved in long chain n-alkane degradation.</title>
        <authorList>
            <person name="Davidova I.A."/>
            <person name="Callaghan A.V."/>
            <person name="Wawrik B."/>
            <person name="Pruitt S."/>
            <person name="Marks C."/>
            <person name="Duncan K.E."/>
            <person name="Suflita J.M."/>
        </authorList>
    </citation>
    <scope>NUCLEOTIDE SEQUENCE [LARGE SCALE GENOMIC DNA]</scope>
    <source>
        <strain evidence="16 17">SPR</strain>
    </source>
</reference>
<dbReference type="AlphaFoldDB" id="A0A0D2GBN8"/>
<evidence type="ECO:0000256" key="3">
    <source>
        <dbReference type="ARBA" id="ARBA00022452"/>
    </source>
</evidence>
<evidence type="ECO:0000256" key="8">
    <source>
        <dbReference type="ARBA" id="ARBA00023077"/>
    </source>
</evidence>
<keyword evidence="7" id="KW-0406">Ion transport</keyword>
<proteinExistence type="inferred from homology"/>
<dbReference type="GO" id="GO:0006826">
    <property type="term" value="P:iron ion transport"/>
    <property type="evidence" value="ECO:0007669"/>
    <property type="project" value="UniProtKB-KW"/>
</dbReference>
<evidence type="ECO:0000313" key="17">
    <source>
        <dbReference type="Proteomes" id="UP000032233"/>
    </source>
</evidence>
<evidence type="ECO:0000256" key="11">
    <source>
        <dbReference type="PROSITE-ProRule" id="PRU01360"/>
    </source>
</evidence>
<dbReference type="Pfam" id="PF07715">
    <property type="entry name" value="Plug"/>
    <property type="match status" value="1"/>
</dbReference>
<feature type="domain" description="TonB-dependent receptor plug" evidence="15">
    <location>
        <begin position="46"/>
        <end position="151"/>
    </location>
</feature>
<keyword evidence="17" id="KW-1185">Reference proteome</keyword>
<evidence type="ECO:0000256" key="4">
    <source>
        <dbReference type="ARBA" id="ARBA00022496"/>
    </source>
</evidence>
<evidence type="ECO:0000256" key="13">
    <source>
        <dbReference type="SAM" id="SignalP"/>
    </source>
</evidence>
<evidence type="ECO:0000256" key="10">
    <source>
        <dbReference type="ARBA" id="ARBA00023237"/>
    </source>
</evidence>
<comment type="similarity">
    <text evidence="11 12">Belongs to the TonB-dependent receptor family.</text>
</comment>
<keyword evidence="8 12" id="KW-0798">TonB box</keyword>
<dbReference type="Pfam" id="PF00593">
    <property type="entry name" value="TonB_dep_Rec_b-barrel"/>
    <property type="match status" value="1"/>
</dbReference>